<name>A0A444UU62_ACIRT</name>
<sequence>MDRFSKLTPRYYILVKLIPLLVSRAGTPDSEMDGCSCTEPQYLRASVPRSRMAVPVAGMAVPVRSLSPFVPLCLGPGWLFLYGASVPPCLCASVQDGLFQGCWV</sequence>
<evidence type="ECO:0000313" key="2">
    <source>
        <dbReference type="Proteomes" id="UP000289886"/>
    </source>
</evidence>
<organism evidence="1 2">
    <name type="scientific">Acipenser ruthenus</name>
    <name type="common">Sterlet sturgeon</name>
    <dbReference type="NCBI Taxonomy" id="7906"/>
    <lineage>
        <taxon>Eukaryota</taxon>
        <taxon>Metazoa</taxon>
        <taxon>Chordata</taxon>
        <taxon>Craniata</taxon>
        <taxon>Vertebrata</taxon>
        <taxon>Euteleostomi</taxon>
        <taxon>Actinopterygii</taxon>
        <taxon>Chondrostei</taxon>
        <taxon>Acipenseriformes</taxon>
        <taxon>Acipenseridae</taxon>
        <taxon>Acipenser</taxon>
    </lineage>
</organism>
<proteinExistence type="predicted"/>
<evidence type="ECO:0000313" key="1">
    <source>
        <dbReference type="EMBL" id="RXM91712.1"/>
    </source>
</evidence>
<dbReference type="Proteomes" id="UP000289886">
    <property type="component" value="Unassembled WGS sequence"/>
</dbReference>
<keyword evidence="2" id="KW-1185">Reference proteome</keyword>
<protein>
    <submittedName>
        <fullName evidence="1">Uncharacterized protein</fullName>
    </submittedName>
</protein>
<dbReference type="AlphaFoldDB" id="A0A444UU62"/>
<gene>
    <name evidence="1" type="ORF">EOD39_20895</name>
</gene>
<comment type="caution">
    <text evidence="1">The sequence shown here is derived from an EMBL/GenBank/DDBJ whole genome shotgun (WGS) entry which is preliminary data.</text>
</comment>
<dbReference type="EMBL" id="SCEB01007963">
    <property type="protein sequence ID" value="RXM91712.1"/>
    <property type="molecule type" value="Genomic_DNA"/>
</dbReference>
<reference evidence="1 2" key="1">
    <citation type="submission" date="2019-01" db="EMBL/GenBank/DDBJ databases">
        <title>Draft Genome and Complete Hox-Cluster Characterization of the Sterlet Sturgeon (Acipenser ruthenus).</title>
        <authorList>
            <person name="Wei Q."/>
        </authorList>
    </citation>
    <scope>NUCLEOTIDE SEQUENCE [LARGE SCALE GENOMIC DNA]</scope>
    <source>
        <strain evidence="1">WHYD16114868_AA</strain>
        <tissue evidence="1">Blood</tissue>
    </source>
</reference>
<accession>A0A444UU62</accession>